<organism evidence="1 2">
    <name type="scientific">Caballeronia sordidicola</name>
    <name type="common">Burkholderia sordidicola</name>
    <dbReference type="NCBI Taxonomy" id="196367"/>
    <lineage>
        <taxon>Bacteria</taxon>
        <taxon>Pseudomonadati</taxon>
        <taxon>Pseudomonadota</taxon>
        <taxon>Betaproteobacteria</taxon>
        <taxon>Burkholderiales</taxon>
        <taxon>Burkholderiaceae</taxon>
        <taxon>Caballeronia</taxon>
    </lineage>
</organism>
<comment type="caution">
    <text evidence="1">The sequence shown here is derived from an EMBL/GenBank/DDBJ whole genome shotgun (WGS) entry which is preliminary data.</text>
</comment>
<accession>A0A242N6Z1</accession>
<dbReference type="Proteomes" id="UP000195221">
    <property type="component" value="Unassembled WGS sequence"/>
</dbReference>
<reference evidence="1 2" key="1">
    <citation type="submission" date="2017-03" db="EMBL/GenBank/DDBJ databases">
        <title>Genome analysis of strain PAMC 26577.</title>
        <authorList>
            <person name="Oh H.-M."/>
            <person name="Yang J.-A."/>
        </authorList>
    </citation>
    <scope>NUCLEOTIDE SEQUENCE [LARGE SCALE GENOMIC DNA]</scope>
    <source>
        <strain evidence="1 2">PAMC 26577</strain>
    </source>
</reference>
<gene>
    <name evidence="1" type="ORF">PAMC26577_00885</name>
</gene>
<dbReference type="RefSeq" id="WP_083637710.1">
    <property type="nucleotide sequence ID" value="NZ_MSRG01000020.1"/>
</dbReference>
<name>A0A242N6Z1_CABSO</name>
<proteinExistence type="predicted"/>
<protein>
    <submittedName>
        <fullName evidence="1">Uncharacterized protein</fullName>
    </submittedName>
</protein>
<evidence type="ECO:0000313" key="2">
    <source>
        <dbReference type="Proteomes" id="UP000195221"/>
    </source>
</evidence>
<sequence>MKTYRPGLPTVPPRMRNLPVNCEGYPVPFVCAWIDGEPNFSIADPRKLAACHDQRWCSLCGELLGQYKAFVLDPVAAVTRISTEPPAHIECARFAAAALSRAFVTLVWVTRGYSLERINGKTVFRIGEPEQTFWYAGGLRATRQEVMDSMQAALPAMYALAHEEGEATVMELDLKVARATRHFPKNTTLAHA</sequence>
<dbReference type="EMBL" id="NBTZ01000009">
    <property type="protein sequence ID" value="OTP79450.1"/>
    <property type="molecule type" value="Genomic_DNA"/>
</dbReference>
<evidence type="ECO:0000313" key="1">
    <source>
        <dbReference type="EMBL" id="OTP79450.1"/>
    </source>
</evidence>
<dbReference type="AlphaFoldDB" id="A0A242N6Z1"/>